<evidence type="ECO:0000313" key="2">
    <source>
        <dbReference type="EMBL" id="QDS88601.1"/>
    </source>
</evidence>
<organism evidence="2 3">
    <name type="scientific">Rosistilla ulvae</name>
    <dbReference type="NCBI Taxonomy" id="1930277"/>
    <lineage>
        <taxon>Bacteria</taxon>
        <taxon>Pseudomonadati</taxon>
        <taxon>Planctomycetota</taxon>
        <taxon>Planctomycetia</taxon>
        <taxon>Pirellulales</taxon>
        <taxon>Pirellulaceae</taxon>
        <taxon>Rosistilla</taxon>
    </lineage>
</organism>
<gene>
    <name evidence="2" type="ORF">EC9_27920</name>
</gene>
<evidence type="ECO:0000259" key="1">
    <source>
        <dbReference type="Pfam" id="PF13229"/>
    </source>
</evidence>
<evidence type="ECO:0000313" key="3">
    <source>
        <dbReference type="Proteomes" id="UP000319557"/>
    </source>
</evidence>
<dbReference type="InterPro" id="IPR039448">
    <property type="entry name" value="Beta_helix"/>
</dbReference>
<reference evidence="2 3" key="1">
    <citation type="submission" date="2019-02" db="EMBL/GenBank/DDBJ databases">
        <title>Deep-cultivation of Planctomycetes and their phenomic and genomic characterization uncovers novel biology.</title>
        <authorList>
            <person name="Wiegand S."/>
            <person name="Jogler M."/>
            <person name="Boedeker C."/>
            <person name="Pinto D."/>
            <person name="Vollmers J."/>
            <person name="Rivas-Marin E."/>
            <person name="Kohn T."/>
            <person name="Peeters S.H."/>
            <person name="Heuer A."/>
            <person name="Rast P."/>
            <person name="Oberbeckmann S."/>
            <person name="Bunk B."/>
            <person name="Jeske O."/>
            <person name="Meyerdierks A."/>
            <person name="Storesund J.E."/>
            <person name="Kallscheuer N."/>
            <person name="Luecker S."/>
            <person name="Lage O.M."/>
            <person name="Pohl T."/>
            <person name="Merkel B.J."/>
            <person name="Hornburger P."/>
            <person name="Mueller R.-W."/>
            <person name="Bruemmer F."/>
            <person name="Labrenz M."/>
            <person name="Spormann A.M."/>
            <person name="Op den Camp H."/>
            <person name="Overmann J."/>
            <person name="Amann R."/>
            <person name="Jetten M.S.M."/>
            <person name="Mascher T."/>
            <person name="Medema M.H."/>
            <person name="Devos D.P."/>
            <person name="Kaster A.-K."/>
            <person name="Ovreas L."/>
            <person name="Rohde M."/>
            <person name="Galperin M.Y."/>
            <person name="Jogler C."/>
        </authorList>
    </citation>
    <scope>NUCLEOTIDE SEQUENCE [LARGE SCALE GENOMIC DNA]</scope>
    <source>
        <strain evidence="2 3">EC9</strain>
    </source>
</reference>
<dbReference type="InterPro" id="IPR012334">
    <property type="entry name" value="Pectin_lyas_fold"/>
</dbReference>
<dbReference type="Gene3D" id="2.160.20.10">
    <property type="entry name" value="Single-stranded right-handed beta-helix, Pectin lyase-like"/>
    <property type="match status" value="1"/>
</dbReference>
<name>A0A517M146_9BACT</name>
<dbReference type="InterPro" id="IPR006626">
    <property type="entry name" value="PbH1"/>
</dbReference>
<dbReference type="SMART" id="SM00710">
    <property type="entry name" value="PbH1"/>
    <property type="match status" value="5"/>
</dbReference>
<accession>A0A517M146</accession>
<dbReference type="SUPFAM" id="SSF51126">
    <property type="entry name" value="Pectin lyase-like"/>
    <property type="match status" value="1"/>
</dbReference>
<keyword evidence="3" id="KW-1185">Reference proteome</keyword>
<dbReference type="InterPro" id="IPR011050">
    <property type="entry name" value="Pectin_lyase_fold/virulence"/>
</dbReference>
<dbReference type="InterPro" id="IPR022442">
    <property type="entry name" value="SO_2930-like_dom"/>
</dbReference>
<dbReference type="NCBIfam" id="TIGR03805">
    <property type="entry name" value="beta_helix_1"/>
    <property type="match status" value="1"/>
</dbReference>
<feature type="domain" description="Right handed beta helix" evidence="1">
    <location>
        <begin position="124"/>
        <end position="251"/>
    </location>
</feature>
<dbReference type="KEGG" id="ruv:EC9_27920"/>
<dbReference type="EMBL" id="CP036261">
    <property type="protein sequence ID" value="QDS88601.1"/>
    <property type="molecule type" value="Genomic_DNA"/>
</dbReference>
<protein>
    <recommendedName>
        <fullName evidence="1">Right handed beta helix domain-containing protein</fullName>
    </recommendedName>
</protein>
<sequence>MIRVTLILLSLGTLASIGCRDHSPMADSGAEVSTIADAAESVSPDATATISESITSVIMPGPEAQAQAQEALITAEPGDVIEFAAGTFEFVGTLSLDGIAGITIRGQGIDDTILNFTGQRKGSGGEGLMVKADRFTIEDLTIQNTPGDAIKISDSNEVTIRRIRTWWSEGPSEQNGAYGIYPVMCSNVLIEHCVAECASDAGIYVGQTRQTIVRHNRAMRNVAGIEIENTIGADVYENEATNNTGGILVFSLPGLQLKNGSHTRVFKNRLFDNNHPNFAHEGAMVATVPAGTGLMIMANDHVEVFENDIHGNKTANCAVVSFLATQRKFDDPQYDPYPEAIHIHDNRMSDGGKDPQGVFGDIYKQAGKLPMPDIVVDGVLDPAKLVDGKLPDTLAWGIVNNGDATFVNLGLAAMLQGKGAEISDDSGDYAAARDPLAAIVLSGVE</sequence>
<dbReference type="Pfam" id="PF13229">
    <property type="entry name" value="Beta_helix"/>
    <property type="match status" value="1"/>
</dbReference>
<dbReference type="PROSITE" id="PS51257">
    <property type="entry name" value="PROKAR_LIPOPROTEIN"/>
    <property type="match status" value="1"/>
</dbReference>
<dbReference type="Proteomes" id="UP000319557">
    <property type="component" value="Chromosome"/>
</dbReference>
<dbReference type="OrthoDB" id="338827at2"/>
<dbReference type="AlphaFoldDB" id="A0A517M146"/>
<proteinExistence type="predicted"/>